<gene>
    <name evidence="1" type="ORF">SAMN02983006_01089</name>
</gene>
<dbReference type="PANTHER" id="PTHR18901">
    <property type="entry name" value="2-DEOXYGLUCOSE-6-PHOSPHATE PHOSPHATASE 2"/>
    <property type="match status" value="1"/>
</dbReference>
<dbReference type="InterPro" id="IPR023214">
    <property type="entry name" value="HAD_sf"/>
</dbReference>
<dbReference type="SFLD" id="SFLDG01135">
    <property type="entry name" value="C1.5.6:_HAD__Beta-PGM__Phospha"/>
    <property type="match status" value="1"/>
</dbReference>
<dbReference type="InterPro" id="IPR036412">
    <property type="entry name" value="HAD-like_sf"/>
</dbReference>
<dbReference type="PANTHER" id="PTHR18901:SF38">
    <property type="entry name" value="PSEUDOURIDINE-5'-PHOSPHATASE"/>
    <property type="match status" value="1"/>
</dbReference>
<reference evidence="1 2" key="1">
    <citation type="submission" date="2016-10" db="EMBL/GenBank/DDBJ databases">
        <authorList>
            <person name="de Groot N.N."/>
        </authorList>
    </citation>
    <scope>NUCLEOTIDE SEQUENCE [LARGE SCALE GENOMIC DNA]</scope>
    <source>
        <strain evidence="1 2">ATCC 51327</strain>
    </source>
</reference>
<dbReference type="Proteomes" id="UP000199006">
    <property type="component" value="Unassembled WGS sequence"/>
</dbReference>
<keyword evidence="2" id="KW-1185">Reference proteome</keyword>
<dbReference type="InterPro" id="IPR006439">
    <property type="entry name" value="HAD-SF_hydro_IA"/>
</dbReference>
<evidence type="ECO:0000313" key="2">
    <source>
        <dbReference type="Proteomes" id="UP000199006"/>
    </source>
</evidence>
<dbReference type="SFLD" id="SFLDS00003">
    <property type="entry name" value="Haloacid_Dehalogenase"/>
    <property type="match status" value="1"/>
</dbReference>
<dbReference type="SFLD" id="SFLDG01129">
    <property type="entry name" value="C1.5:_HAD__Beta-PGM__Phosphata"/>
    <property type="match status" value="1"/>
</dbReference>
<accession>A0A1I4HIF7</accession>
<dbReference type="Gene3D" id="3.40.50.1000">
    <property type="entry name" value="HAD superfamily/HAD-like"/>
    <property type="match status" value="1"/>
</dbReference>
<dbReference type="Gene3D" id="1.10.150.240">
    <property type="entry name" value="Putative phosphatase, domain 2"/>
    <property type="match status" value="1"/>
</dbReference>
<dbReference type="OrthoDB" id="9797743at2"/>
<dbReference type="STRING" id="29563.SAMN02983006_01089"/>
<dbReference type="EMBL" id="FOTI01000011">
    <property type="protein sequence ID" value="SFL41483.1"/>
    <property type="molecule type" value="Genomic_DNA"/>
</dbReference>
<dbReference type="NCBIfam" id="TIGR01509">
    <property type="entry name" value="HAD-SF-IA-v3"/>
    <property type="match status" value="1"/>
</dbReference>
<name>A0A1I4HIF7_9FIRM</name>
<dbReference type="RefSeq" id="WP_089860792.1">
    <property type="nucleotide sequence ID" value="NZ_FOTI01000011.1"/>
</dbReference>
<proteinExistence type="predicted"/>
<dbReference type="SUPFAM" id="SSF56784">
    <property type="entry name" value="HAD-like"/>
    <property type="match status" value="1"/>
</dbReference>
<dbReference type="InterPro" id="IPR023198">
    <property type="entry name" value="PGP-like_dom2"/>
</dbReference>
<dbReference type="AlphaFoldDB" id="A0A1I4HIF7"/>
<protein>
    <submittedName>
        <fullName evidence="1">Haloacid dehalogenase superfamily, subfamily IA, variant 3 with third motif having DD or ED/haloacid dehalogenase superfamily, subfamily IA, variant 1 with third motif having Dx(3-4)D or Dx(3-4)E</fullName>
    </submittedName>
</protein>
<sequence length="229" mass="26178">MDKKSSKNNIKAIIFDMDGVIINSEPIYEEVNKKIYPEYGINLTQAERDSLRGTSLFDSWQKLLNKFEVKAEYSHYKIEDFIEQHIHSYYVGLANSEDLKLMPGVKAWFEFFKEHGYKMIIASSSYPPVVEYIYQRFELAEYFIGYVDSTTIINGKPAPDIYLRAAKRLNFKPGECLVIEDSENGVKGAKAAGCKVIAYNRAADPSQDLAAADLEIAEFSRDNLHKILF</sequence>
<dbReference type="NCBIfam" id="TIGR01549">
    <property type="entry name" value="HAD-SF-IA-v1"/>
    <property type="match status" value="1"/>
</dbReference>
<dbReference type="Pfam" id="PF00702">
    <property type="entry name" value="Hydrolase"/>
    <property type="match status" value="1"/>
</dbReference>
<organism evidence="1 2">
    <name type="scientific">Halanaerobium salsuginis</name>
    <dbReference type="NCBI Taxonomy" id="29563"/>
    <lineage>
        <taxon>Bacteria</taxon>
        <taxon>Bacillati</taxon>
        <taxon>Bacillota</taxon>
        <taxon>Clostridia</taxon>
        <taxon>Halanaerobiales</taxon>
        <taxon>Halanaerobiaceae</taxon>
        <taxon>Halanaerobium</taxon>
    </lineage>
</organism>
<evidence type="ECO:0000313" key="1">
    <source>
        <dbReference type="EMBL" id="SFL41483.1"/>
    </source>
</evidence>